<dbReference type="AlphaFoldDB" id="A0A0D0ARE8"/>
<sequence length="54" mass="6020">MLAPNQGSQGTGQNVMDSIEYAELYARQMLATSNGDQNPELDNQCRRTSEEKDL</sequence>
<feature type="compositionally biased region" description="Basic and acidic residues" evidence="1">
    <location>
        <begin position="43"/>
        <end position="54"/>
    </location>
</feature>
<dbReference type="Proteomes" id="UP000054485">
    <property type="component" value="Unassembled WGS sequence"/>
</dbReference>
<feature type="region of interest" description="Disordered" evidence="1">
    <location>
        <begin position="31"/>
        <end position="54"/>
    </location>
</feature>
<accession>A0A0D0ARE8</accession>
<dbReference type="EMBL" id="KN835494">
    <property type="protein sequence ID" value="KIK36852.1"/>
    <property type="molecule type" value="Genomic_DNA"/>
</dbReference>
<keyword evidence="3" id="KW-1185">Reference proteome</keyword>
<protein>
    <submittedName>
        <fullName evidence="2">Uncharacterized protein</fullName>
    </submittedName>
</protein>
<dbReference type="InParanoid" id="A0A0D0ARE8"/>
<evidence type="ECO:0000256" key="1">
    <source>
        <dbReference type="SAM" id="MobiDB-lite"/>
    </source>
</evidence>
<evidence type="ECO:0000313" key="2">
    <source>
        <dbReference type="EMBL" id="KIK36852.1"/>
    </source>
</evidence>
<name>A0A0D0ARE8_9AGAM</name>
<gene>
    <name evidence="2" type="ORF">CY34DRAFT_810921</name>
</gene>
<organism evidence="2 3">
    <name type="scientific">Suillus luteus UH-Slu-Lm8-n1</name>
    <dbReference type="NCBI Taxonomy" id="930992"/>
    <lineage>
        <taxon>Eukaryota</taxon>
        <taxon>Fungi</taxon>
        <taxon>Dikarya</taxon>
        <taxon>Basidiomycota</taxon>
        <taxon>Agaricomycotina</taxon>
        <taxon>Agaricomycetes</taxon>
        <taxon>Agaricomycetidae</taxon>
        <taxon>Boletales</taxon>
        <taxon>Suillineae</taxon>
        <taxon>Suillaceae</taxon>
        <taxon>Suillus</taxon>
    </lineage>
</organism>
<reference evidence="3" key="2">
    <citation type="submission" date="2015-01" db="EMBL/GenBank/DDBJ databases">
        <title>Evolutionary Origins and Diversification of the Mycorrhizal Mutualists.</title>
        <authorList>
            <consortium name="DOE Joint Genome Institute"/>
            <consortium name="Mycorrhizal Genomics Consortium"/>
            <person name="Kohler A."/>
            <person name="Kuo A."/>
            <person name="Nagy L.G."/>
            <person name="Floudas D."/>
            <person name="Copeland A."/>
            <person name="Barry K.W."/>
            <person name="Cichocki N."/>
            <person name="Veneault-Fourrey C."/>
            <person name="LaButti K."/>
            <person name="Lindquist E.A."/>
            <person name="Lipzen A."/>
            <person name="Lundell T."/>
            <person name="Morin E."/>
            <person name="Murat C."/>
            <person name="Riley R."/>
            <person name="Ohm R."/>
            <person name="Sun H."/>
            <person name="Tunlid A."/>
            <person name="Henrissat B."/>
            <person name="Grigoriev I.V."/>
            <person name="Hibbett D.S."/>
            <person name="Martin F."/>
        </authorList>
    </citation>
    <scope>NUCLEOTIDE SEQUENCE [LARGE SCALE GENOMIC DNA]</scope>
    <source>
        <strain evidence="3">UH-Slu-Lm8-n1</strain>
    </source>
</reference>
<reference evidence="2 3" key="1">
    <citation type="submission" date="2014-04" db="EMBL/GenBank/DDBJ databases">
        <authorList>
            <consortium name="DOE Joint Genome Institute"/>
            <person name="Kuo A."/>
            <person name="Ruytinx J."/>
            <person name="Rineau F."/>
            <person name="Colpaert J."/>
            <person name="Kohler A."/>
            <person name="Nagy L.G."/>
            <person name="Floudas D."/>
            <person name="Copeland A."/>
            <person name="Barry K.W."/>
            <person name="Cichocki N."/>
            <person name="Veneault-Fourrey C."/>
            <person name="LaButti K."/>
            <person name="Lindquist E.A."/>
            <person name="Lipzen A."/>
            <person name="Lundell T."/>
            <person name="Morin E."/>
            <person name="Murat C."/>
            <person name="Sun H."/>
            <person name="Tunlid A."/>
            <person name="Henrissat B."/>
            <person name="Grigoriev I.V."/>
            <person name="Hibbett D.S."/>
            <person name="Martin F."/>
            <person name="Nordberg H.P."/>
            <person name="Cantor M.N."/>
            <person name="Hua S.X."/>
        </authorList>
    </citation>
    <scope>NUCLEOTIDE SEQUENCE [LARGE SCALE GENOMIC DNA]</scope>
    <source>
        <strain evidence="2 3">UH-Slu-Lm8-n1</strain>
    </source>
</reference>
<dbReference type="HOGENOM" id="CLU_3051981_0_0_1"/>
<proteinExistence type="predicted"/>
<feature type="compositionally biased region" description="Polar residues" evidence="1">
    <location>
        <begin position="31"/>
        <end position="41"/>
    </location>
</feature>
<evidence type="ECO:0000313" key="3">
    <source>
        <dbReference type="Proteomes" id="UP000054485"/>
    </source>
</evidence>